<organism evidence="2 3">
    <name type="scientific">Ilex paraguariensis</name>
    <name type="common">yerba mate</name>
    <dbReference type="NCBI Taxonomy" id="185542"/>
    <lineage>
        <taxon>Eukaryota</taxon>
        <taxon>Viridiplantae</taxon>
        <taxon>Streptophyta</taxon>
        <taxon>Embryophyta</taxon>
        <taxon>Tracheophyta</taxon>
        <taxon>Spermatophyta</taxon>
        <taxon>Magnoliopsida</taxon>
        <taxon>eudicotyledons</taxon>
        <taxon>Gunneridae</taxon>
        <taxon>Pentapetalae</taxon>
        <taxon>asterids</taxon>
        <taxon>campanulids</taxon>
        <taxon>Aquifoliales</taxon>
        <taxon>Aquifoliaceae</taxon>
        <taxon>Ilex</taxon>
    </lineage>
</organism>
<name>A0ABC8TTM6_9AQUA</name>
<evidence type="ECO:0000313" key="2">
    <source>
        <dbReference type="EMBL" id="CAK9172837.1"/>
    </source>
</evidence>
<evidence type="ECO:0000256" key="1">
    <source>
        <dbReference type="SAM" id="MobiDB-lite"/>
    </source>
</evidence>
<dbReference type="AlphaFoldDB" id="A0ABC8TTM6"/>
<protein>
    <submittedName>
        <fullName evidence="2">Uncharacterized protein</fullName>
    </submittedName>
</protein>
<feature type="region of interest" description="Disordered" evidence="1">
    <location>
        <begin position="137"/>
        <end position="173"/>
    </location>
</feature>
<comment type="caution">
    <text evidence="2">The sequence shown here is derived from an EMBL/GenBank/DDBJ whole genome shotgun (WGS) entry which is preliminary data.</text>
</comment>
<feature type="region of interest" description="Disordered" evidence="1">
    <location>
        <begin position="1"/>
        <end position="26"/>
    </location>
</feature>
<evidence type="ECO:0000313" key="3">
    <source>
        <dbReference type="Proteomes" id="UP001642360"/>
    </source>
</evidence>
<dbReference type="EMBL" id="CAUOFW020006072">
    <property type="protein sequence ID" value="CAK9172837.1"/>
    <property type="molecule type" value="Genomic_DNA"/>
</dbReference>
<dbReference type="Proteomes" id="UP001642360">
    <property type="component" value="Unassembled WGS sequence"/>
</dbReference>
<gene>
    <name evidence="2" type="ORF">ILEXP_LOCUS42523</name>
</gene>
<proteinExistence type="predicted"/>
<accession>A0ABC8TTM6</accession>
<sequence>MHKEVPSRKPTKITSSLATEASPEVNPCPSTTLNLVYESSIRRKEGVAHALSNEVRQESLFTTKNVPLEQHPRGEILVLTGNVEIKASPILKAPINIETGNKFSSLVVELTGIKENDMEKLVSPKKSLLSSKVRNIDGVPFGTTRKKKQKQKYSNQGKVGVPKAQGLSLPKPK</sequence>
<keyword evidence="3" id="KW-1185">Reference proteome</keyword>
<reference evidence="2 3" key="1">
    <citation type="submission" date="2024-02" db="EMBL/GenBank/DDBJ databases">
        <authorList>
            <person name="Vignale AGUSTIN F."/>
            <person name="Sosa J E."/>
            <person name="Modenutti C."/>
        </authorList>
    </citation>
    <scope>NUCLEOTIDE SEQUENCE [LARGE SCALE GENOMIC DNA]</scope>
</reference>